<dbReference type="EMBL" id="JBHRSM010000023">
    <property type="protein sequence ID" value="MFC3087040.1"/>
    <property type="molecule type" value="Genomic_DNA"/>
</dbReference>
<dbReference type="Gene3D" id="3.10.129.10">
    <property type="entry name" value="Hotdog Thioesterase"/>
    <property type="match status" value="1"/>
</dbReference>
<organism evidence="2 3">
    <name type="scientific">Tabrizicola soli</name>
    <dbReference type="NCBI Taxonomy" id="2185115"/>
    <lineage>
        <taxon>Bacteria</taxon>
        <taxon>Pseudomonadati</taxon>
        <taxon>Pseudomonadota</taxon>
        <taxon>Alphaproteobacteria</taxon>
        <taxon>Rhodobacterales</taxon>
        <taxon>Paracoccaceae</taxon>
        <taxon>Tabrizicola</taxon>
    </lineage>
</organism>
<comment type="caution">
    <text evidence="2">The sequence shown here is derived from an EMBL/GenBank/DDBJ whole genome shotgun (WGS) entry which is preliminary data.</text>
</comment>
<keyword evidence="2" id="KW-0378">Hydrolase</keyword>
<dbReference type="Proteomes" id="UP001595445">
    <property type="component" value="Unassembled WGS sequence"/>
</dbReference>
<dbReference type="RefSeq" id="WP_197642720.1">
    <property type="nucleotide sequence ID" value="NZ_JAEACP010000006.1"/>
</dbReference>
<evidence type="ECO:0000313" key="3">
    <source>
        <dbReference type="Proteomes" id="UP001595445"/>
    </source>
</evidence>
<feature type="domain" description="Thioesterase" evidence="1">
    <location>
        <begin position="51"/>
        <end position="124"/>
    </location>
</feature>
<proteinExistence type="predicted"/>
<evidence type="ECO:0000259" key="1">
    <source>
        <dbReference type="Pfam" id="PF03061"/>
    </source>
</evidence>
<sequence>MTPAPDFATLEFQPFRGDDPLLAALGEVRVARPEGGLVLRLDCGPAAANPGGVIHGGTLATLFDVAFYEATRDGRSPPAVTSALELKFLSPGRPGLPVEVAVEVLRAGRSTVFLTGSAWQQGRRIAFATGQFSRIAPAGAAPTPDRGPAS</sequence>
<accession>A0ABV7DXG4</accession>
<reference evidence="3" key="1">
    <citation type="journal article" date="2019" name="Int. J. Syst. Evol. Microbiol.">
        <title>The Global Catalogue of Microorganisms (GCM) 10K type strain sequencing project: providing services to taxonomists for standard genome sequencing and annotation.</title>
        <authorList>
            <consortium name="The Broad Institute Genomics Platform"/>
            <consortium name="The Broad Institute Genome Sequencing Center for Infectious Disease"/>
            <person name="Wu L."/>
            <person name="Ma J."/>
        </authorList>
    </citation>
    <scope>NUCLEOTIDE SEQUENCE [LARGE SCALE GENOMIC DNA]</scope>
    <source>
        <strain evidence="3">KCTC 62102</strain>
    </source>
</reference>
<dbReference type="Pfam" id="PF03061">
    <property type="entry name" value="4HBT"/>
    <property type="match status" value="1"/>
</dbReference>
<keyword evidence="3" id="KW-1185">Reference proteome</keyword>
<dbReference type="CDD" id="cd03443">
    <property type="entry name" value="PaaI_thioesterase"/>
    <property type="match status" value="1"/>
</dbReference>
<evidence type="ECO:0000313" key="2">
    <source>
        <dbReference type="EMBL" id="MFC3087040.1"/>
    </source>
</evidence>
<dbReference type="SUPFAM" id="SSF54637">
    <property type="entry name" value="Thioesterase/thiol ester dehydrase-isomerase"/>
    <property type="match status" value="1"/>
</dbReference>
<dbReference type="InterPro" id="IPR006683">
    <property type="entry name" value="Thioestr_dom"/>
</dbReference>
<dbReference type="EC" id="3.1.2.-" evidence="2"/>
<dbReference type="InterPro" id="IPR029069">
    <property type="entry name" value="HotDog_dom_sf"/>
</dbReference>
<gene>
    <name evidence="2" type="ORF">ACFOD6_13385</name>
</gene>
<name>A0ABV7DXG4_9RHOB</name>
<protein>
    <submittedName>
        <fullName evidence="2">PaaI family thioesterase</fullName>
        <ecNumber evidence="2">3.1.2.-</ecNumber>
    </submittedName>
</protein>
<dbReference type="GO" id="GO:0016787">
    <property type="term" value="F:hydrolase activity"/>
    <property type="evidence" value="ECO:0007669"/>
    <property type="project" value="UniProtKB-KW"/>
</dbReference>